<dbReference type="PANTHER" id="PTHR14269">
    <property type="entry name" value="CDP-DIACYLGLYCEROL--GLYCEROL-3-PHOSPHATE 3-PHOSPHATIDYLTRANSFERASE-RELATED"/>
    <property type="match status" value="1"/>
</dbReference>
<evidence type="ECO:0000256" key="5">
    <source>
        <dbReference type="ARBA" id="ARBA00022692"/>
    </source>
</evidence>
<dbReference type="OrthoDB" id="9796672at2"/>
<sequence>METKETKKNIKKNQSKKIGLANWLTITRMILMIPFIILMTIAFYFISKHNGTFWYSGIKLVGGQKYPVLLSAIYWINVIIFLFAMVTDFADGYIARKTKTISNFGKIFDPIADKITTSLMLLFLVLMNYSFLPIVVLFIVRDILVDGARVYAVKKDIKVAANWWGKIKTIIVSLALLVVAFAAPWMTQKVNDKFSTDSLKLFFINIPLLIGLLLSWISGIIYLSKYLKGITKDTLEVKTLKEEATNKAKEESKDEDKNKTTSSTESDDKNKQENKSSNESEDESSVNQTQ</sequence>
<dbReference type="GO" id="GO:0046474">
    <property type="term" value="P:glycerophospholipid biosynthetic process"/>
    <property type="evidence" value="ECO:0007669"/>
    <property type="project" value="TreeGrafter"/>
</dbReference>
<dbReference type="EMBL" id="QKUB01000002">
    <property type="protein sequence ID" value="PZW01393.1"/>
    <property type="molecule type" value="Genomic_DNA"/>
</dbReference>
<comment type="caution">
    <text evidence="15">The sequence shown here is derived from an EMBL/GenBank/DDBJ whole genome shotgun (WGS) entry which is preliminary data.</text>
</comment>
<organism evidence="15 16">
    <name type="scientific">Metamycoplasma auris</name>
    <dbReference type="NCBI Taxonomy" id="51363"/>
    <lineage>
        <taxon>Bacteria</taxon>
        <taxon>Bacillati</taxon>
        <taxon>Mycoplasmatota</taxon>
        <taxon>Mycoplasmoidales</taxon>
        <taxon>Metamycoplasmataceae</taxon>
        <taxon>Metamycoplasma</taxon>
    </lineage>
</organism>
<comment type="similarity">
    <text evidence="2 12">Belongs to the CDP-alcohol phosphatidyltransferase class-I family.</text>
</comment>
<dbReference type="GO" id="GO:0008444">
    <property type="term" value="F:CDP-diacylglycerol-glycerol-3-phosphate 3-phosphatidyltransferase activity"/>
    <property type="evidence" value="ECO:0007669"/>
    <property type="project" value="UniProtKB-UniRule"/>
</dbReference>
<keyword evidence="16" id="KW-1185">Reference proteome</keyword>
<dbReference type="PROSITE" id="PS00379">
    <property type="entry name" value="CDP_ALCOHOL_P_TRANSF"/>
    <property type="match status" value="1"/>
</dbReference>
<gene>
    <name evidence="15" type="ORF">BCF89_10214</name>
</gene>
<dbReference type="RefSeq" id="WP_111518152.1">
    <property type="nucleotide sequence ID" value="NZ_QKUB01000002.1"/>
</dbReference>
<evidence type="ECO:0000256" key="3">
    <source>
        <dbReference type="ARBA" id="ARBA00022516"/>
    </source>
</evidence>
<keyword evidence="6 14" id="KW-1133">Transmembrane helix</keyword>
<dbReference type="PANTHER" id="PTHR14269:SF62">
    <property type="entry name" value="CDP-DIACYLGLYCEROL--GLYCEROL-3-PHOSPHATE 3-PHOSPHATIDYLTRANSFERASE 1, CHLOROPLASTIC"/>
    <property type="match status" value="1"/>
</dbReference>
<dbReference type="Pfam" id="PF01066">
    <property type="entry name" value="CDP-OH_P_transf"/>
    <property type="match status" value="1"/>
</dbReference>
<dbReference type="InterPro" id="IPR048254">
    <property type="entry name" value="CDP_ALCOHOL_P_TRANSF_CS"/>
</dbReference>
<evidence type="ECO:0000256" key="8">
    <source>
        <dbReference type="ARBA" id="ARBA00023136"/>
    </source>
</evidence>
<evidence type="ECO:0000256" key="6">
    <source>
        <dbReference type="ARBA" id="ARBA00022989"/>
    </source>
</evidence>
<keyword evidence="3" id="KW-0444">Lipid biosynthesis</keyword>
<dbReference type="AlphaFoldDB" id="A0A2W7GUH4"/>
<evidence type="ECO:0000256" key="14">
    <source>
        <dbReference type="SAM" id="Phobius"/>
    </source>
</evidence>
<evidence type="ECO:0000256" key="2">
    <source>
        <dbReference type="ARBA" id="ARBA00010441"/>
    </source>
</evidence>
<reference evidence="15 16" key="1">
    <citation type="submission" date="2018-06" db="EMBL/GenBank/DDBJ databases">
        <title>Genomic Encyclopedia of Archaeal and Bacterial Type Strains, Phase II (KMG-II): from individual species to whole genera.</title>
        <authorList>
            <person name="Goeker M."/>
        </authorList>
    </citation>
    <scope>NUCLEOTIDE SEQUENCE [LARGE SCALE GENOMIC DNA]</scope>
    <source>
        <strain evidence="15 16">ATCC 51348</strain>
    </source>
</reference>
<feature type="compositionally biased region" description="Basic and acidic residues" evidence="13">
    <location>
        <begin position="241"/>
        <end position="259"/>
    </location>
</feature>
<evidence type="ECO:0000256" key="9">
    <source>
        <dbReference type="ARBA" id="ARBA00023209"/>
    </source>
</evidence>
<evidence type="ECO:0000313" key="16">
    <source>
        <dbReference type="Proteomes" id="UP000249646"/>
    </source>
</evidence>
<dbReference type="InterPro" id="IPR043130">
    <property type="entry name" value="CDP-OH_PTrfase_TM_dom"/>
</dbReference>
<feature type="transmembrane region" description="Helical" evidence="14">
    <location>
        <begin position="66"/>
        <end position="86"/>
    </location>
</feature>
<keyword evidence="7" id="KW-0443">Lipid metabolism</keyword>
<keyword evidence="5 14" id="KW-0812">Transmembrane</keyword>
<dbReference type="EC" id="2.7.8.5" evidence="11"/>
<evidence type="ECO:0000256" key="11">
    <source>
        <dbReference type="NCBIfam" id="TIGR00560"/>
    </source>
</evidence>
<dbReference type="InterPro" id="IPR000462">
    <property type="entry name" value="CDP-OH_P_trans"/>
</dbReference>
<evidence type="ECO:0000256" key="10">
    <source>
        <dbReference type="ARBA" id="ARBA00023264"/>
    </source>
</evidence>
<dbReference type="Gene3D" id="1.20.120.1760">
    <property type="match status" value="1"/>
</dbReference>
<feature type="compositionally biased region" description="Basic and acidic residues" evidence="13">
    <location>
        <begin position="266"/>
        <end position="278"/>
    </location>
</feature>
<evidence type="ECO:0000256" key="7">
    <source>
        <dbReference type="ARBA" id="ARBA00023098"/>
    </source>
</evidence>
<dbReference type="GO" id="GO:0016020">
    <property type="term" value="C:membrane"/>
    <property type="evidence" value="ECO:0007669"/>
    <property type="project" value="UniProtKB-SubCell"/>
</dbReference>
<proteinExistence type="inferred from homology"/>
<evidence type="ECO:0000313" key="15">
    <source>
        <dbReference type="EMBL" id="PZW01393.1"/>
    </source>
</evidence>
<evidence type="ECO:0000256" key="1">
    <source>
        <dbReference type="ARBA" id="ARBA00004141"/>
    </source>
</evidence>
<feature type="transmembrane region" description="Helical" evidence="14">
    <location>
        <begin position="163"/>
        <end position="182"/>
    </location>
</feature>
<comment type="subcellular location">
    <subcellularLocation>
        <location evidence="1">Membrane</location>
        <topology evidence="1">Multi-pass membrane protein</topology>
    </subcellularLocation>
</comment>
<keyword evidence="4 12" id="KW-0808">Transferase</keyword>
<dbReference type="NCBIfam" id="TIGR00560">
    <property type="entry name" value="pgsA"/>
    <property type="match status" value="1"/>
</dbReference>
<evidence type="ECO:0000256" key="12">
    <source>
        <dbReference type="RuleBase" id="RU003750"/>
    </source>
</evidence>
<keyword evidence="9" id="KW-0594">Phospholipid biosynthesis</keyword>
<feature type="transmembrane region" description="Helical" evidence="14">
    <location>
        <begin position="202"/>
        <end position="223"/>
    </location>
</feature>
<dbReference type="InterPro" id="IPR004570">
    <property type="entry name" value="Phosphatidylglycerol_P_synth"/>
</dbReference>
<evidence type="ECO:0000256" key="4">
    <source>
        <dbReference type="ARBA" id="ARBA00022679"/>
    </source>
</evidence>
<feature type="transmembrane region" description="Helical" evidence="14">
    <location>
        <begin position="20"/>
        <end position="46"/>
    </location>
</feature>
<accession>A0A2W7GUH4</accession>
<feature type="region of interest" description="Disordered" evidence="13">
    <location>
        <begin position="241"/>
        <end position="290"/>
    </location>
</feature>
<evidence type="ECO:0000256" key="13">
    <source>
        <dbReference type="SAM" id="MobiDB-lite"/>
    </source>
</evidence>
<dbReference type="Proteomes" id="UP000249646">
    <property type="component" value="Unassembled WGS sequence"/>
</dbReference>
<dbReference type="InterPro" id="IPR050324">
    <property type="entry name" value="CDP-alcohol_PTase-I"/>
</dbReference>
<protein>
    <recommendedName>
        <fullName evidence="11">CDP-diacylglycerol--glycerol-3-phosphate 3-phosphatidyltransferase</fullName>
        <ecNumber evidence="11">2.7.8.5</ecNumber>
    </recommendedName>
</protein>
<keyword evidence="10" id="KW-1208">Phospholipid metabolism</keyword>
<name>A0A2W7GUH4_9BACT</name>
<keyword evidence="8 14" id="KW-0472">Membrane</keyword>